<dbReference type="Pfam" id="PF00665">
    <property type="entry name" value="rve"/>
    <property type="match status" value="1"/>
</dbReference>
<dbReference type="SUPFAM" id="SSF53098">
    <property type="entry name" value="Ribonuclease H-like"/>
    <property type="match status" value="1"/>
</dbReference>
<dbReference type="InterPro" id="IPR012337">
    <property type="entry name" value="RNaseH-like_sf"/>
</dbReference>
<dbReference type="InterPro" id="IPR001584">
    <property type="entry name" value="Integrase_cat-core"/>
</dbReference>
<protein>
    <recommendedName>
        <fullName evidence="1">Integrase catalytic domain-containing protein</fullName>
    </recommendedName>
</protein>
<gene>
    <name evidence="2" type="ORF">CKF54_07995</name>
</gene>
<dbReference type="PANTHER" id="PTHR46889:SF4">
    <property type="entry name" value="TRANSPOSASE INSO FOR INSERTION SEQUENCE ELEMENT IS911B-RELATED"/>
    <property type="match status" value="1"/>
</dbReference>
<dbReference type="InterPro" id="IPR048020">
    <property type="entry name" value="Transpos_IS3"/>
</dbReference>
<dbReference type="PANTHER" id="PTHR46889">
    <property type="entry name" value="TRANSPOSASE INSF FOR INSERTION SEQUENCE IS3B-RELATED"/>
    <property type="match status" value="1"/>
</dbReference>
<dbReference type="GO" id="GO:0003676">
    <property type="term" value="F:nucleic acid binding"/>
    <property type="evidence" value="ECO:0007669"/>
    <property type="project" value="InterPro"/>
</dbReference>
<dbReference type="Gene3D" id="3.30.420.10">
    <property type="entry name" value="Ribonuclease H-like superfamily/Ribonuclease H"/>
    <property type="match status" value="1"/>
</dbReference>
<dbReference type="OrthoDB" id="5679417at2"/>
<reference evidence="2 3" key="1">
    <citation type="submission" date="2017-08" db="EMBL/GenBank/DDBJ databases">
        <title>Reclassification of Bisgaard taxon 37 and 44.</title>
        <authorList>
            <person name="Christensen H."/>
        </authorList>
    </citation>
    <scope>NUCLEOTIDE SEQUENCE [LARGE SCALE GENOMIC DNA]</scope>
    <source>
        <strain evidence="2 3">B96_3</strain>
    </source>
</reference>
<organism evidence="2 3">
    <name type="scientific">Psittacicella hinzii</name>
    <dbReference type="NCBI Taxonomy" id="2028575"/>
    <lineage>
        <taxon>Bacteria</taxon>
        <taxon>Pseudomonadati</taxon>
        <taxon>Pseudomonadota</taxon>
        <taxon>Gammaproteobacteria</taxon>
        <taxon>Pasteurellales</taxon>
        <taxon>Psittacicellaceae</taxon>
        <taxon>Psittacicella</taxon>
    </lineage>
</organism>
<comment type="caution">
    <text evidence="2">The sequence shown here is derived from an EMBL/GenBank/DDBJ whole genome shotgun (WGS) entry which is preliminary data.</text>
</comment>
<dbReference type="Proteomes" id="UP000265691">
    <property type="component" value="Unassembled WGS sequence"/>
</dbReference>
<feature type="domain" description="Integrase catalytic" evidence="1">
    <location>
        <begin position="103"/>
        <end position="274"/>
    </location>
</feature>
<dbReference type="InterPro" id="IPR025948">
    <property type="entry name" value="HTH-like_dom"/>
</dbReference>
<dbReference type="GO" id="GO:0015074">
    <property type="term" value="P:DNA integration"/>
    <property type="evidence" value="ECO:0007669"/>
    <property type="project" value="InterPro"/>
</dbReference>
<dbReference type="AlphaFoldDB" id="A0A3A1XYJ2"/>
<dbReference type="InterPro" id="IPR036397">
    <property type="entry name" value="RNaseH_sf"/>
</dbReference>
<keyword evidence="3" id="KW-1185">Reference proteome</keyword>
<proteinExistence type="predicted"/>
<name>A0A3A1XYJ2_9GAMM</name>
<evidence type="ECO:0000259" key="1">
    <source>
        <dbReference type="PROSITE" id="PS50994"/>
    </source>
</evidence>
<dbReference type="InterPro" id="IPR050900">
    <property type="entry name" value="Transposase_IS3/IS150/IS904"/>
</dbReference>
<dbReference type="Pfam" id="PF13276">
    <property type="entry name" value="HTH_21"/>
    <property type="match status" value="1"/>
</dbReference>
<evidence type="ECO:0000313" key="3">
    <source>
        <dbReference type="Proteomes" id="UP000265691"/>
    </source>
</evidence>
<dbReference type="PROSITE" id="PS50994">
    <property type="entry name" value="INTEGRASE"/>
    <property type="match status" value="1"/>
</dbReference>
<evidence type="ECO:0000313" key="2">
    <source>
        <dbReference type="EMBL" id="RIY31043.1"/>
    </source>
</evidence>
<sequence length="275" mass="31820">MYLSWELLGLSKSTYFYNKGRIARGLVDKYAEVRKKIRKLFFDNFSTYGYRRIYQELKQEAENNAGCPCCGKDMVRQLMREENLTARMQQVKDSKRNYVPSPTSYAPNLVAGDFTSKSLGTHCSIDFTEVQTINGKVYLAVLVDYFNNHVTVSHGSNATTELAIECIKKYDRFLKKGAIIHSDRGAQFKSHEYIKYTDEIGVVRSMSKPYTPTDNAIVESVIGAIKVELNVNSYLFKSKEELIYDLEHFIHWFNNNRINLKKQKTHLNDIIENIM</sequence>
<dbReference type="EMBL" id="NRHC01000152">
    <property type="protein sequence ID" value="RIY31043.1"/>
    <property type="molecule type" value="Genomic_DNA"/>
</dbReference>
<accession>A0A3A1XYJ2</accession>
<dbReference type="NCBIfam" id="NF033516">
    <property type="entry name" value="transpos_IS3"/>
    <property type="match status" value="1"/>
</dbReference>